<dbReference type="Proteomes" id="UP000541109">
    <property type="component" value="Unassembled WGS sequence"/>
</dbReference>
<evidence type="ECO:0000313" key="3">
    <source>
        <dbReference type="EMBL" id="MBA5776856.1"/>
    </source>
</evidence>
<dbReference type="PANTHER" id="PTHR43968">
    <property type="match status" value="1"/>
</dbReference>
<evidence type="ECO:0000313" key="4">
    <source>
        <dbReference type="Proteomes" id="UP000541109"/>
    </source>
</evidence>
<dbReference type="EMBL" id="JACFXV010000043">
    <property type="protein sequence ID" value="MBA5776856.1"/>
    <property type="molecule type" value="Genomic_DNA"/>
</dbReference>
<name>A0A839ACI2_9HYPH</name>
<dbReference type="AlphaFoldDB" id="A0A839ACI2"/>
<dbReference type="CDD" id="cd03202">
    <property type="entry name" value="GST_C_etherase_LigE"/>
    <property type="match status" value="1"/>
</dbReference>
<dbReference type="InterPro" id="IPR010987">
    <property type="entry name" value="Glutathione-S-Trfase_C-like"/>
</dbReference>
<proteinExistence type="predicted"/>
<dbReference type="Gene3D" id="3.40.30.10">
    <property type="entry name" value="Glutaredoxin"/>
    <property type="match status" value="1"/>
</dbReference>
<feature type="domain" description="GST N-terminal" evidence="1">
    <location>
        <begin position="1"/>
        <end position="84"/>
    </location>
</feature>
<dbReference type="PROSITE" id="PS50405">
    <property type="entry name" value="GST_CTER"/>
    <property type="match status" value="1"/>
</dbReference>
<dbReference type="GO" id="GO:0005737">
    <property type="term" value="C:cytoplasm"/>
    <property type="evidence" value="ECO:0007669"/>
    <property type="project" value="TreeGrafter"/>
</dbReference>
<dbReference type="PROSITE" id="PS50404">
    <property type="entry name" value="GST_NTER"/>
    <property type="match status" value="1"/>
</dbReference>
<dbReference type="SUPFAM" id="SSF52833">
    <property type="entry name" value="Thioredoxin-like"/>
    <property type="match status" value="1"/>
</dbReference>
<dbReference type="InterPro" id="IPR050983">
    <property type="entry name" value="GST_Omega/HSP26"/>
</dbReference>
<sequence>MKPVLYDLCGANPEQRFSPYCWRTIYALAHKGVDVEIRPTPFTKIKDIAPDAGKTVPILSDNGRIICDSVAIANYLEEAYADRPSLYGGEGGRAACRFIESFVAGALMPILASLVVKDVHDVLAPADQAYFRESREKRFGRSLEDVQAGREARVADLAKALKPLELTLASQPFVGGESPLYSDYILFAALQWPRVVSDMAILEEGTPVHAWFERMLDLHGGLGRQVATGQSAKAA</sequence>
<dbReference type="RefSeq" id="WP_182163608.1">
    <property type="nucleotide sequence ID" value="NZ_JACFXV010000043.1"/>
</dbReference>
<dbReference type="SUPFAM" id="SSF47616">
    <property type="entry name" value="GST C-terminal domain-like"/>
    <property type="match status" value="1"/>
</dbReference>
<dbReference type="InterPro" id="IPR040079">
    <property type="entry name" value="Glutathione_S-Trfase"/>
</dbReference>
<dbReference type="InterPro" id="IPR036249">
    <property type="entry name" value="Thioredoxin-like_sf"/>
</dbReference>
<protein>
    <submittedName>
        <fullName evidence="3">Glutathione S-transferase family protein</fullName>
    </submittedName>
</protein>
<dbReference type="GO" id="GO:0004364">
    <property type="term" value="F:glutathione transferase activity"/>
    <property type="evidence" value="ECO:0007669"/>
    <property type="project" value="TreeGrafter"/>
</dbReference>
<keyword evidence="3" id="KW-0808">Transferase</keyword>
<comment type="caution">
    <text evidence="3">The sequence shown here is derived from an EMBL/GenBank/DDBJ whole genome shotgun (WGS) entry which is preliminary data.</text>
</comment>
<dbReference type="SFLD" id="SFLDS00019">
    <property type="entry name" value="Glutathione_Transferase_(cytos"/>
    <property type="match status" value="1"/>
</dbReference>
<gene>
    <name evidence="3" type="ORF">H2509_06905</name>
</gene>
<dbReference type="InterPro" id="IPR036282">
    <property type="entry name" value="Glutathione-S-Trfase_C_sf"/>
</dbReference>
<dbReference type="Pfam" id="PF22041">
    <property type="entry name" value="GST_C_7"/>
    <property type="match status" value="1"/>
</dbReference>
<dbReference type="PANTHER" id="PTHR43968:SF6">
    <property type="entry name" value="GLUTATHIONE S-TRANSFERASE OMEGA"/>
    <property type="match status" value="1"/>
</dbReference>
<dbReference type="GO" id="GO:0045174">
    <property type="term" value="F:glutathione dehydrogenase (ascorbate) activity"/>
    <property type="evidence" value="ECO:0007669"/>
    <property type="project" value="TreeGrafter"/>
</dbReference>
<evidence type="ECO:0000259" key="2">
    <source>
        <dbReference type="PROSITE" id="PS50405"/>
    </source>
</evidence>
<reference evidence="3 4" key="1">
    <citation type="submission" date="2020-07" db="EMBL/GenBank/DDBJ databases">
        <title>Stappia sp., F7233, whole genome shotgun sequencing project.</title>
        <authorList>
            <person name="Jiang S."/>
            <person name="Liu Z.W."/>
            <person name="Du Z.J."/>
        </authorList>
    </citation>
    <scope>NUCLEOTIDE SEQUENCE [LARGE SCALE GENOMIC DNA]</scope>
    <source>
        <strain evidence="3 4">F7233</strain>
    </source>
</reference>
<dbReference type="Pfam" id="PF13417">
    <property type="entry name" value="GST_N_3"/>
    <property type="match status" value="1"/>
</dbReference>
<dbReference type="GO" id="GO:0006749">
    <property type="term" value="P:glutathione metabolic process"/>
    <property type="evidence" value="ECO:0007669"/>
    <property type="project" value="TreeGrafter"/>
</dbReference>
<organism evidence="3 4">
    <name type="scientific">Stappia albiluteola</name>
    <dbReference type="NCBI Taxonomy" id="2758565"/>
    <lineage>
        <taxon>Bacteria</taxon>
        <taxon>Pseudomonadati</taxon>
        <taxon>Pseudomonadota</taxon>
        <taxon>Alphaproteobacteria</taxon>
        <taxon>Hyphomicrobiales</taxon>
        <taxon>Stappiaceae</taxon>
        <taxon>Stappia</taxon>
    </lineage>
</organism>
<evidence type="ECO:0000259" key="1">
    <source>
        <dbReference type="PROSITE" id="PS50404"/>
    </source>
</evidence>
<accession>A0A839ACI2</accession>
<dbReference type="InterPro" id="IPR004045">
    <property type="entry name" value="Glutathione_S-Trfase_N"/>
</dbReference>
<keyword evidence="4" id="KW-1185">Reference proteome</keyword>
<feature type="domain" description="GST C-terminal" evidence="2">
    <location>
        <begin position="89"/>
        <end position="235"/>
    </location>
</feature>
<dbReference type="Gene3D" id="1.20.1050.10">
    <property type="match status" value="1"/>
</dbReference>
<dbReference type="InterPro" id="IPR054416">
    <property type="entry name" value="GST_UstS-like_C"/>
</dbReference>